<keyword evidence="4" id="KW-0479">Metal-binding</keyword>
<dbReference type="Proteomes" id="UP000078348">
    <property type="component" value="Unassembled WGS sequence"/>
</dbReference>
<comment type="catalytic activity">
    <reaction evidence="1">
        <text>a ribonucleoside 5'-phosphate + H2O = a ribonucleoside + phosphate</text>
        <dbReference type="Rhea" id="RHEA:12484"/>
        <dbReference type="ChEBI" id="CHEBI:15377"/>
        <dbReference type="ChEBI" id="CHEBI:18254"/>
        <dbReference type="ChEBI" id="CHEBI:43474"/>
        <dbReference type="ChEBI" id="CHEBI:58043"/>
        <dbReference type="EC" id="3.1.3.5"/>
    </reaction>
</comment>
<dbReference type="PANTHER" id="PTHR13045:SF0">
    <property type="entry name" value="7-METHYLGUANOSINE PHOSPHATE-SPECIFIC 5'-NUCLEOTIDASE"/>
    <property type="match status" value="1"/>
</dbReference>
<name>A0A196SGZ3_BLAHN</name>
<evidence type="ECO:0000256" key="8">
    <source>
        <dbReference type="ARBA" id="ARBA00023080"/>
    </source>
</evidence>
<keyword evidence="8" id="KW-0546">Nucleotide metabolism</keyword>
<dbReference type="AlphaFoldDB" id="A0A196SGZ3"/>
<gene>
    <name evidence="9" type="ORF">AV274_3011</name>
</gene>
<dbReference type="InterPro" id="IPR023214">
    <property type="entry name" value="HAD_sf"/>
</dbReference>
<dbReference type="GO" id="GO:0000287">
    <property type="term" value="F:magnesium ion binding"/>
    <property type="evidence" value="ECO:0007669"/>
    <property type="project" value="InterPro"/>
</dbReference>
<keyword evidence="6" id="KW-0378">Hydrolase</keyword>
<dbReference type="GO" id="GO:0000166">
    <property type="term" value="F:nucleotide binding"/>
    <property type="evidence" value="ECO:0007669"/>
    <property type="project" value="UniProtKB-KW"/>
</dbReference>
<evidence type="ECO:0000256" key="3">
    <source>
        <dbReference type="ARBA" id="ARBA00012643"/>
    </source>
</evidence>
<evidence type="ECO:0000256" key="5">
    <source>
        <dbReference type="ARBA" id="ARBA00022741"/>
    </source>
</evidence>
<comment type="similarity">
    <text evidence="2">Belongs to the pyrimidine 5'-nucleotidase family.</text>
</comment>
<keyword evidence="7" id="KW-0460">Magnesium</keyword>
<organism evidence="9 10">
    <name type="scientific">Blastocystis sp. subtype 1 (strain ATCC 50177 / NandII)</name>
    <dbReference type="NCBI Taxonomy" id="478820"/>
    <lineage>
        <taxon>Eukaryota</taxon>
        <taxon>Sar</taxon>
        <taxon>Stramenopiles</taxon>
        <taxon>Bigyra</taxon>
        <taxon>Opalozoa</taxon>
        <taxon>Opalinata</taxon>
        <taxon>Blastocystidae</taxon>
        <taxon>Blastocystis</taxon>
    </lineage>
</organism>
<dbReference type="SFLD" id="SFLDG01128">
    <property type="entry name" value="C1.4:_5'-Nucleotidase_Like"/>
    <property type="match status" value="1"/>
</dbReference>
<dbReference type="GO" id="GO:0009117">
    <property type="term" value="P:nucleotide metabolic process"/>
    <property type="evidence" value="ECO:0007669"/>
    <property type="project" value="UniProtKB-KW"/>
</dbReference>
<dbReference type="SFLD" id="SFLDS00003">
    <property type="entry name" value="Haloacid_Dehalogenase"/>
    <property type="match status" value="1"/>
</dbReference>
<proteinExistence type="inferred from homology"/>
<dbReference type="InterPro" id="IPR006434">
    <property type="entry name" value="Pyrimidine_nucleotidase_eu"/>
</dbReference>
<dbReference type="Pfam" id="PF05822">
    <property type="entry name" value="UMPH-1"/>
    <property type="match status" value="1"/>
</dbReference>
<evidence type="ECO:0000313" key="9">
    <source>
        <dbReference type="EMBL" id="OAO15234.1"/>
    </source>
</evidence>
<dbReference type="GO" id="GO:0008253">
    <property type="term" value="F:5'-nucleotidase activity"/>
    <property type="evidence" value="ECO:0007669"/>
    <property type="project" value="UniProtKB-EC"/>
</dbReference>
<dbReference type="SUPFAM" id="SSF56784">
    <property type="entry name" value="HAD-like"/>
    <property type="match status" value="1"/>
</dbReference>
<reference evidence="9 10" key="1">
    <citation type="submission" date="2016-05" db="EMBL/GenBank/DDBJ databases">
        <title>Nuclear genome of Blastocystis sp. subtype 1 NandII.</title>
        <authorList>
            <person name="Gentekaki E."/>
            <person name="Curtis B."/>
            <person name="Stairs C."/>
            <person name="Eme L."/>
            <person name="Herman E."/>
            <person name="Klimes V."/>
            <person name="Arias M.C."/>
            <person name="Elias M."/>
            <person name="Hilliou F."/>
            <person name="Klute M."/>
            <person name="Malik S.-B."/>
            <person name="Pightling A."/>
            <person name="Rachubinski R."/>
            <person name="Salas D."/>
            <person name="Schlacht A."/>
            <person name="Suga H."/>
            <person name="Archibald J."/>
            <person name="Ball S.G."/>
            <person name="Clark G."/>
            <person name="Dacks J."/>
            <person name="Van Der Giezen M."/>
            <person name="Tsaousis A."/>
            <person name="Roger A."/>
        </authorList>
    </citation>
    <scope>NUCLEOTIDE SEQUENCE [LARGE SCALE GENOMIC DNA]</scope>
    <source>
        <strain evidence="10">ATCC 50177 / NandII</strain>
    </source>
</reference>
<dbReference type="OrthoDB" id="10014216at2759"/>
<accession>A0A196SGZ3</accession>
<keyword evidence="5" id="KW-0547">Nucleotide-binding</keyword>
<dbReference type="EMBL" id="LXWW01000159">
    <property type="protein sequence ID" value="OAO15234.1"/>
    <property type="molecule type" value="Genomic_DNA"/>
</dbReference>
<evidence type="ECO:0000256" key="1">
    <source>
        <dbReference type="ARBA" id="ARBA00000815"/>
    </source>
</evidence>
<dbReference type="GO" id="GO:0005737">
    <property type="term" value="C:cytoplasm"/>
    <property type="evidence" value="ECO:0007669"/>
    <property type="project" value="InterPro"/>
</dbReference>
<evidence type="ECO:0000256" key="6">
    <source>
        <dbReference type="ARBA" id="ARBA00022801"/>
    </source>
</evidence>
<evidence type="ECO:0000256" key="7">
    <source>
        <dbReference type="ARBA" id="ARBA00022842"/>
    </source>
</evidence>
<comment type="caution">
    <text evidence="9">The sequence shown here is derived from an EMBL/GenBank/DDBJ whole genome shotgun (WGS) entry which is preliminary data.</text>
</comment>
<dbReference type="EC" id="3.1.3.5" evidence="3"/>
<sequence>MFQFKLPVNENVVIANRDSFWKKLIQMKKDGGRFLQLISDFDYTLSTFYKEGTERNPSCHGVLEHCSLFPDSYHKATEELQREYYPIEIDPKLDPEVKAEKMKEWWSKAHDLLIKMHVKQSDIVKAVKESDIRIRDDSVELINLCRKNQVPFLLFSAGISDVLAEVMRQKCHIPIGKEYAVEIVSNKMVFDENGVVVGFEGDCINSTNKNMYRRSYVNRQRSRDNIILIGDNIGDIHMSDGVAFQNQISIGLLNDKVEERMESYKKTFDVVICNDSDLSFVVELVKYIVEEDDYSALKEEEGEEIGEDYIVVPPSLG</sequence>
<dbReference type="Gene3D" id="1.10.150.340">
    <property type="entry name" value="Pyrimidine 5'-nucleotidase (UMPH-1), N-terminal domain"/>
    <property type="match status" value="1"/>
</dbReference>
<dbReference type="InterPro" id="IPR036412">
    <property type="entry name" value="HAD-like_sf"/>
</dbReference>
<keyword evidence="10" id="KW-1185">Reference proteome</keyword>
<evidence type="ECO:0000313" key="10">
    <source>
        <dbReference type="Proteomes" id="UP000078348"/>
    </source>
</evidence>
<dbReference type="Gene3D" id="3.40.50.1000">
    <property type="entry name" value="HAD superfamily/HAD-like"/>
    <property type="match status" value="1"/>
</dbReference>
<dbReference type="FunFam" id="1.10.150.340:FF:000001">
    <property type="entry name" value="Cytosolic 5-nucleotidase 3-like"/>
    <property type="match status" value="1"/>
</dbReference>
<dbReference type="PANTHER" id="PTHR13045">
    <property type="entry name" value="5'-NUCLEOTIDASE"/>
    <property type="match status" value="1"/>
</dbReference>
<dbReference type="STRING" id="478820.A0A196SGZ3"/>
<evidence type="ECO:0000256" key="4">
    <source>
        <dbReference type="ARBA" id="ARBA00022723"/>
    </source>
</evidence>
<protein>
    <recommendedName>
        <fullName evidence="3">5'-nucleotidase</fullName>
        <ecNumber evidence="3">3.1.3.5</ecNumber>
    </recommendedName>
</protein>
<evidence type="ECO:0000256" key="2">
    <source>
        <dbReference type="ARBA" id="ARBA00008389"/>
    </source>
</evidence>